<dbReference type="EMBL" id="JABMCI010000070">
    <property type="protein sequence ID" value="NUU19211.1"/>
    <property type="molecule type" value="Genomic_DNA"/>
</dbReference>
<feature type="domain" description="YCII-related" evidence="2">
    <location>
        <begin position="22"/>
        <end position="98"/>
    </location>
</feature>
<evidence type="ECO:0000313" key="3">
    <source>
        <dbReference type="EMBL" id="NUU19211.1"/>
    </source>
</evidence>
<dbReference type="InterPro" id="IPR011008">
    <property type="entry name" value="Dimeric_a/b-barrel"/>
</dbReference>
<accession>A0A7Y6A3R5</accession>
<sequence>MSHYLLSVIEPVGPAPDPEFLEPIMKAVGEVDHAMHDAGVWVYSGGLHQPSTATVLRATDGQVVTTDGPYVEAKEHLGGFTIIDADDLDAALDWGGKLAVATGLPIEVRPFRYQ</sequence>
<dbReference type="Proteomes" id="UP000565724">
    <property type="component" value="Unassembled WGS sequence"/>
</dbReference>
<proteinExistence type="inferred from homology"/>
<evidence type="ECO:0000313" key="4">
    <source>
        <dbReference type="Proteomes" id="UP000565724"/>
    </source>
</evidence>
<comment type="caution">
    <text evidence="3">The sequence shown here is derived from an EMBL/GenBank/DDBJ whole genome shotgun (WGS) entry which is preliminary data.</text>
</comment>
<dbReference type="RefSeq" id="WP_175349114.1">
    <property type="nucleotide sequence ID" value="NZ_JABMCI010000070.1"/>
</dbReference>
<dbReference type="AlphaFoldDB" id="A0A7Y6A3R5"/>
<evidence type="ECO:0000259" key="2">
    <source>
        <dbReference type="Pfam" id="PF03795"/>
    </source>
</evidence>
<protein>
    <recommendedName>
        <fullName evidence="2">YCII-related domain-containing protein</fullName>
    </recommendedName>
</protein>
<evidence type="ECO:0000256" key="1">
    <source>
        <dbReference type="ARBA" id="ARBA00007689"/>
    </source>
</evidence>
<dbReference type="PANTHER" id="PTHR35174:SF3">
    <property type="entry name" value="BLL7171 PROTEIN"/>
    <property type="match status" value="1"/>
</dbReference>
<dbReference type="InterPro" id="IPR005545">
    <property type="entry name" value="YCII"/>
</dbReference>
<keyword evidence="4" id="KW-1185">Reference proteome</keyword>
<dbReference type="Pfam" id="PF03795">
    <property type="entry name" value="YCII"/>
    <property type="match status" value="1"/>
</dbReference>
<comment type="similarity">
    <text evidence="1">Belongs to the YciI family.</text>
</comment>
<dbReference type="SUPFAM" id="SSF54909">
    <property type="entry name" value="Dimeric alpha+beta barrel"/>
    <property type="match status" value="1"/>
</dbReference>
<dbReference type="Gene3D" id="3.30.70.1060">
    <property type="entry name" value="Dimeric alpha+beta barrel"/>
    <property type="match status" value="1"/>
</dbReference>
<gene>
    <name evidence="3" type="ORF">HP550_18335</name>
</gene>
<name>A0A7Y6A3R5_9CELL</name>
<organism evidence="3 4">
    <name type="scientific">Cellulomonas humilata</name>
    <dbReference type="NCBI Taxonomy" id="144055"/>
    <lineage>
        <taxon>Bacteria</taxon>
        <taxon>Bacillati</taxon>
        <taxon>Actinomycetota</taxon>
        <taxon>Actinomycetes</taxon>
        <taxon>Micrococcales</taxon>
        <taxon>Cellulomonadaceae</taxon>
        <taxon>Cellulomonas</taxon>
    </lineage>
</organism>
<dbReference type="PANTHER" id="PTHR35174">
    <property type="entry name" value="BLL7171 PROTEIN-RELATED"/>
    <property type="match status" value="1"/>
</dbReference>
<reference evidence="3 4" key="1">
    <citation type="submission" date="2020-05" db="EMBL/GenBank/DDBJ databases">
        <title>Genome Sequencing of Type Strains.</title>
        <authorList>
            <person name="Lemaire J.F."/>
            <person name="Inderbitzin P."/>
            <person name="Gregorio O.A."/>
            <person name="Collins S.B."/>
            <person name="Wespe N."/>
            <person name="Knight-Connoni V."/>
        </authorList>
    </citation>
    <scope>NUCLEOTIDE SEQUENCE [LARGE SCALE GENOMIC DNA]</scope>
    <source>
        <strain evidence="3 4">ATCC 25174</strain>
    </source>
</reference>